<protein>
    <recommendedName>
        <fullName evidence="2">HTH marR-type domain-containing protein</fullName>
    </recommendedName>
</protein>
<gene>
    <name evidence="3" type="ORF">Aru02nite_53620</name>
</gene>
<evidence type="ECO:0000259" key="2">
    <source>
        <dbReference type="Pfam" id="PF12802"/>
    </source>
</evidence>
<dbReference type="SUPFAM" id="SSF46785">
    <property type="entry name" value="Winged helix' DNA-binding domain"/>
    <property type="match status" value="1"/>
</dbReference>
<dbReference type="Proteomes" id="UP000612808">
    <property type="component" value="Unassembled WGS sequence"/>
</dbReference>
<organism evidence="3 4">
    <name type="scientific">Actinocatenispora rupis</name>
    <dbReference type="NCBI Taxonomy" id="519421"/>
    <lineage>
        <taxon>Bacteria</taxon>
        <taxon>Bacillati</taxon>
        <taxon>Actinomycetota</taxon>
        <taxon>Actinomycetes</taxon>
        <taxon>Micromonosporales</taxon>
        <taxon>Micromonosporaceae</taxon>
        <taxon>Actinocatenispora</taxon>
    </lineage>
</organism>
<dbReference type="PANTHER" id="PTHR18964:SF149">
    <property type="entry name" value="BIFUNCTIONAL UDP-N-ACETYLGLUCOSAMINE 2-EPIMERASE_N-ACETYLMANNOSAMINE KINASE"/>
    <property type="match status" value="1"/>
</dbReference>
<dbReference type="CDD" id="cd23763">
    <property type="entry name" value="ASKHA_ATPase_ROK"/>
    <property type="match status" value="1"/>
</dbReference>
<evidence type="ECO:0000313" key="4">
    <source>
        <dbReference type="Proteomes" id="UP000612808"/>
    </source>
</evidence>
<dbReference type="InterPro" id="IPR043129">
    <property type="entry name" value="ATPase_NBD"/>
</dbReference>
<reference evidence="3" key="1">
    <citation type="submission" date="2021-01" db="EMBL/GenBank/DDBJ databases">
        <title>Whole genome shotgun sequence of Actinocatenispora rupis NBRC 107355.</title>
        <authorList>
            <person name="Komaki H."/>
            <person name="Tamura T."/>
        </authorList>
    </citation>
    <scope>NUCLEOTIDE SEQUENCE</scope>
    <source>
        <strain evidence="3">NBRC 107355</strain>
    </source>
</reference>
<comment type="caution">
    <text evidence="3">The sequence shown here is derived from an EMBL/GenBank/DDBJ whole genome shotgun (WGS) entry which is preliminary data.</text>
</comment>
<keyword evidence="4" id="KW-1185">Reference proteome</keyword>
<dbReference type="CDD" id="cd00090">
    <property type="entry name" value="HTH_ARSR"/>
    <property type="match status" value="1"/>
</dbReference>
<dbReference type="AlphaFoldDB" id="A0A8J3JEI8"/>
<dbReference type="InterPro" id="IPR036390">
    <property type="entry name" value="WH_DNA-bd_sf"/>
</dbReference>
<dbReference type="InterPro" id="IPR000600">
    <property type="entry name" value="ROK"/>
</dbReference>
<dbReference type="Gene3D" id="1.10.10.10">
    <property type="entry name" value="Winged helix-like DNA-binding domain superfamily/Winged helix DNA-binding domain"/>
    <property type="match status" value="1"/>
</dbReference>
<dbReference type="Gene3D" id="3.30.420.40">
    <property type="match status" value="2"/>
</dbReference>
<proteinExistence type="inferred from homology"/>
<dbReference type="SUPFAM" id="SSF53067">
    <property type="entry name" value="Actin-like ATPase domain"/>
    <property type="match status" value="1"/>
</dbReference>
<accession>A0A8J3JEI8</accession>
<dbReference type="InterPro" id="IPR000835">
    <property type="entry name" value="HTH_MarR-typ"/>
</dbReference>
<dbReference type="Pfam" id="PF12802">
    <property type="entry name" value="MarR_2"/>
    <property type="match status" value="1"/>
</dbReference>
<evidence type="ECO:0000313" key="3">
    <source>
        <dbReference type="EMBL" id="GID14473.1"/>
    </source>
</evidence>
<feature type="domain" description="HTH marR-type" evidence="2">
    <location>
        <begin position="21"/>
        <end position="70"/>
    </location>
</feature>
<dbReference type="PANTHER" id="PTHR18964">
    <property type="entry name" value="ROK (REPRESSOR, ORF, KINASE) FAMILY"/>
    <property type="match status" value="1"/>
</dbReference>
<dbReference type="EMBL" id="BOMB01000031">
    <property type="protein sequence ID" value="GID14473.1"/>
    <property type="molecule type" value="Genomic_DNA"/>
</dbReference>
<dbReference type="RefSeq" id="WP_203662287.1">
    <property type="nucleotide sequence ID" value="NZ_BAAAZM010000018.1"/>
</dbReference>
<name>A0A8J3JEI8_9ACTN</name>
<sequence length="400" mass="40787">MSRRHQPGTPRLLRALNDRAALELLLAHGPLTRARLGELTGLSKVTASQLVERLEGRGLVERVGVSAGGRGPSAQLYAVVPTAAYVAGMAIGPTGVTAVSADITGAERGRVQVDADISDDPVGLVHAALARVAGEAGIPVEAIRRVVLGSPGVIDPRSGEVSFSWELPRWHRGLLAALTADLNRPVRIVNDVNLAAVAEHRLGAAAEVDDFVLLWCDRGMGVGVMLGGRLYQGVMGAAGEVGYLPVPGVELVHGVSRQHKAPYSALAGAEPIRAVAAEYGYPDVAAAEAVRAAAADPGKGGPLLDEVARRIALGAAAVSVVLDPGLVVLAGEIGQAGGAELAARVEREVHELAPVVPRVVGTGVAADAVLHGAVLTALDAAREDVFAAAAESPDPADAAP</sequence>
<dbReference type="InterPro" id="IPR011991">
    <property type="entry name" value="ArsR-like_HTH"/>
</dbReference>
<evidence type="ECO:0000256" key="1">
    <source>
        <dbReference type="ARBA" id="ARBA00006479"/>
    </source>
</evidence>
<comment type="similarity">
    <text evidence="1">Belongs to the ROK (NagC/XylR) family.</text>
</comment>
<dbReference type="InterPro" id="IPR036388">
    <property type="entry name" value="WH-like_DNA-bd_sf"/>
</dbReference>
<dbReference type="Pfam" id="PF00480">
    <property type="entry name" value="ROK"/>
    <property type="match status" value="1"/>
</dbReference>
<dbReference type="GO" id="GO:0003700">
    <property type="term" value="F:DNA-binding transcription factor activity"/>
    <property type="evidence" value="ECO:0007669"/>
    <property type="project" value="InterPro"/>
</dbReference>